<evidence type="ECO:0000313" key="1">
    <source>
        <dbReference type="EMBL" id="MPC40149.1"/>
    </source>
</evidence>
<comment type="caution">
    <text evidence="1">The sequence shown here is derived from an EMBL/GenBank/DDBJ whole genome shotgun (WGS) entry which is preliminary data.</text>
</comment>
<gene>
    <name evidence="1" type="ORF">E2C01_033704</name>
</gene>
<keyword evidence="2" id="KW-1185">Reference proteome</keyword>
<organism evidence="1 2">
    <name type="scientific">Portunus trituberculatus</name>
    <name type="common">Swimming crab</name>
    <name type="synonym">Neptunus trituberculatus</name>
    <dbReference type="NCBI Taxonomy" id="210409"/>
    <lineage>
        <taxon>Eukaryota</taxon>
        <taxon>Metazoa</taxon>
        <taxon>Ecdysozoa</taxon>
        <taxon>Arthropoda</taxon>
        <taxon>Crustacea</taxon>
        <taxon>Multicrustacea</taxon>
        <taxon>Malacostraca</taxon>
        <taxon>Eumalacostraca</taxon>
        <taxon>Eucarida</taxon>
        <taxon>Decapoda</taxon>
        <taxon>Pleocyemata</taxon>
        <taxon>Brachyura</taxon>
        <taxon>Eubrachyura</taxon>
        <taxon>Portunoidea</taxon>
        <taxon>Portunidae</taxon>
        <taxon>Portuninae</taxon>
        <taxon>Portunus</taxon>
    </lineage>
</organism>
<reference evidence="1 2" key="1">
    <citation type="submission" date="2019-05" db="EMBL/GenBank/DDBJ databases">
        <title>Another draft genome of Portunus trituberculatus and its Hox gene families provides insights of decapod evolution.</title>
        <authorList>
            <person name="Jeong J.-H."/>
            <person name="Song I."/>
            <person name="Kim S."/>
            <person name="Choi T."/>
            <person name="Kim D."/>
            <person name="Ryu S."/>
            <person name="Kim W."/>
        </authorList>
    </citation>
    <scope>NUCLEOTIDE SEQUENCE [LARGE SCALE GENOMIC DNA]</scope>
    <source>
        <tissue evidence="1">Muscle</tissue>
    </source>
</reference>
<proteinExistence type="predicted"/>
<sequence length="112" mass="12175">MKLLNNNYTLPSVAPSELLPSVFSSPTSLPRLTPCLPNSLPLFILPLQSLPSRSAPLPAVHRGASKRNLPALFVHSLSSVGCSDGPLETYMGIEITEDSRHKSSDLHRPFLM</sequence>
<accession>A0A5B7F4G6</accession>
<name>A0A5B7F4G6_PORTR</name>
<evidence type="ECO:0000313" key="2">
    <source>
        <dbReference type="Proteomes" id="UP000324222"/>
    </source>
</evidence>
<dbReference type="AlphaFoldDB" id="A0A5B7F4G6"/>
<dbReference type="Proteomes" id="UP000324222">
    <property type="component" value="Unassembled WGS sequence"/>
</dbReference>
<protein>
    <submittedName>
        <fullName evidence="1">Uncharacterized protein</fullName>
    </submittedName>
</protein>
<dbReference type="EMBL" id="VSRR010004596">
    <property type="protein sequence ID" value="MPC40149.1"/>
    <property type="molecule type" value="Genomic_DNA"/>
</dbReference>